<dbReference type="HOGENOM" id="CLU_1702058_0_0_9"/>
<gene>
    <name evidence="1" type="ORF">L248_0225</name>
</gene>
<dbReference type="EMBL" id="KI271582">
    <property type="protein sequence ID" value="ERL66546.1"/>
    <property type="molecule type" value="Genomic_DNA"/>
</dbReference>
<dbReference type="STRING" id="1231336.L248_0225"/>
<reference evidence="2" key="1">
    <citation type="journal article" date="2013" name="Genome Announc.">
        <title>Whole-Genome Sequencing of Lactobacillus shenzhenensis Strain LY-73T.</title>
        <authorList>
            <person name="Lin Z."/>
            <person name="Liu Z."/>
            <person name="Yang R."/>
            <person name="Zou Y."/>
            <person name="Wan D."/>
            <person name="Chen J."/>
            <person name="Guo M."/>
            <person name="Zhao J."/>
            <person name="Fang C."/>
            <person name="Yang R."/>
            <person name="Liu F."/>
        </authorList>
    </citation>
    <scope>NUCLEOTIDE SEQUENCE [LARGE SCALE GENOMIC DNA]</scope>
    <source>
        <strain evidence="2">LY-73</strain>
    </source>
</reference>
<name>U4TNS9_9LACO</name>
<evidence type="ECO:0000313" key="1">
    <source>
        <dbReference type="EMBL" id="ERL66546.1"/>
    </source>
</evidence>
<dbReference type="AlphaFoldDB" id="U4TNS9"/>
<dbReference type="OrthoDB" id="2315243at2"/>
<keyword evidence="2" id="KW-1185">Reference proteome</keyword>
<protein>
    <submittedName>
        <fullName evidence="1">Uncharacterized protein</fullName>
    </submittedName>
</protein>
<sequence>MKHKLAIGIILLASVLIVLLGWHKATVERLYQDFEIQQVLVTAKDESIPISSNLSMTLIRQGVQHRNQYTAVVLIHAKRRGALSISQWYLDEGSNRQPNQFLEAEINGKKGKVVNAGDNQVIVRAVADPTKHVYRLAVVVHYHPSKYRIVTFTR</sequence>
<proteinExistence type="predicted"/>
<dbReference type="eggNOG" id="ENOG5032KZY">
    <property type="taxonomic scope" value="Bacteria"/>
</dbReference>
<dbReference type="Proteomes" id="UP000030647">
    <property type="component" value="Unassembled WGS sequence"/>
</dbReference>
<accession>U4TNS9</accession>
<evidence type="ECO:0000313" key="2">
    <source>
        <dbReference type="Proteomes" id="UP000030647"/>
    </source>
</evidence>
<dbReference type="RefSeq" id="WP_022528172.1">
    <property type="nucleotide sequence ID" value="NZ_KI271582.1"/>
</dbReference>
<organism evidence="1 2">
    <name type="scientific">Schleiferilactobacillus shenzhenensis LY-73</name>
    <dbReference type="NCBI Taxonomy" id="1231336"/>
    <lineage>
        <taxon>Bacteria</taxon>
        <taxon>Bacillati</taxon>
        <taxon>Bacillota</taxon>
        <taxon>Bacilli</taxon>
        <taxon>Lactobacillales</taxon>
        <taxon>Lactobacillaceae</taxon>
        <taxon>Schleiferilactobacillus</taxon>
    </lineage>
</organism>